<dbReference type="PROSITE" id="PS50097">
    <property type="entry name" value="BTB"/>
    <property type="match status" value="1"/>
</dbReference>
<dbReference type="PANTHER" id="PTHR24412:SF489">
    <property type="entry name" value="RING FINGER DOMAIN AND KELCH REPEAT-CONTAINING PROTEIN DDB_G0271372"/>
    <property type="match status" value="1"/>
</dbReference>
<comment type="function">
    <text evidence="1">May act as a substrate-specific adapter of an E3 ubiquitin-protein ligase complex (CUL3-RBX1-BTB) which mediates the ubiquitination and subsequent proteasomal degradation of target proteins.</text>
</comment>
<evidence type="ECO:0000313" key="7">
    <source>
        <dbReference type="Proteomes" id="UP001642360"/>
    </source>
</evidence>
<dbReference type="InterPro" id="IPR000210">
    <property type="entry name" value="BTB/POZ_dom"/>
</dbReference>
<evidence type="ECO:0000259" key="5">
    <source>
        <dbReference type="PROSITE" id="PS50097"/>
    </source>
</evidence>
<keyword evidence="7" id="KW-1185">Reference proteome</keyword>
<evidence type="ECO:0000313" key="6">
    <source>
        <dbReference type="EMBL" id="CAK9159572.1"/>
    </source>
</evidence>
<evidence type="ECO:0000256" key="2">
    <source>
        <dbReference type="ARBA" id="ARBA00004906"/>
    </source>
</evidence>
<feature type="domain" description="BTB" evidence="5">
    <location>
        <begin position="41"/>
        <end position="109"/>
    </location>
</feature>
<gene>
    <name evidence="6" type="ORF">ILEXP_LOCUS28270</name>
</gene>
<dbReference type="InterPro" id="IPR011705">
    <property type="entry name" value="BACK"/>
</dbReference>
<dbReference type="EMBL" id="CAUOFW020003380">
    <property type="protein sequence ID" value="CAK9159572.1"/>
    <property type="molecule type" value="Genomic_DNA"/>
</dbReference>
<sequence length="282" mass="32214">MASNTDDDDDMVVLRCIDPNYIEPEPDHEQILISTADINNWDLLFILSNQTVQVKANRNRLIEQSSYFRGLLSGSFSESCLECISIHWRLETFLSVLRCLFDCPVDVTSDNFLSLYEAALFFGVEMLLLKCKIWLTEVTSLKGLSSLQLQLHELIHIWKFGLEHGKANDFIPELCTSYLARNFMWAVCSDSFSDVPCDLFVSCIKHLQLTVDSEKHLCDAVLVWLASNKERLQSLSSNEDDRSCIFKQVWRICANAYVRNYSTLCGSLSLCLSLHTHTHTHG</sequence>
<dbReference type="PANTHER" id="PTHR24412">
    <property type="entry name" value="KELCH PROTEIN"/>
    <property type="match status" value="1"/>
</dbReference>
<evidence type="ECO:0000256" key="4">
    <source>
        <dbReference type="ARBA" id="ARBA00022737"/>
    </source>
</evidence>
<dbReference type="AlphaFoldDB" id="A0ABC8SRC3"/>
<name>A0ABC8SRC3_9AQUA</name>
<dbReference type="Gene3D" id="3.30.710.10">
    <property type="entry name" value="Potassium Channel Kv1.1, Chain A"/>
    <property type="match status" value="1"/>
</dbReference>
<reference evidence="6 7" key="1">
    <citation type="submission" date="2024-02" db="EMBL/GenBank/DDBJ databases">
        <authorList>
            <person name="Vignale AGUSTIN F."/>
            <person name="Sosa J E."/>
            <person name="Modenutti C."/>
        </authorList>
    </citation>
    <scope>NUCLEOTIDE SEQUENCE [LARGE SCALE GENOMIC DNA]</scope>
</reference>
<dbReference type="SUPFAM" id="SSF54695">
    <property type="entry name" value="POZ domain"/>
    <property type="match status" value="1"/>
</dbReference>
<accession>A0ABC8SRC3</accession>
<dbReference type="SMART" id="SM00225">
    <property type="entry name" value="BTB"/>
    <property type="match status" value="1"/>
</dbReference>
<dbReference type="InterPro" id="IPR011333">
    <property type="entry name" value="SKP1/BTB/POZ_sf"/>
</dbReference>
<protein>
    <recommendedName>
        <fullName evidence="5">BTB domain-containing protein</fullName>
    </recommendedName>
</protein>
<dbReference type="Pfam" id="PF00651">
    <property type="entry name" value="BTB"/>
    <property type="match status" value="1"/>
</dbReference>
<organism evidence="6 7">
    <name type="scientific">Ilex paraguariensis</name>
    <name type="common">yerba mate</name>
    <dbReference type="NCBI Taxonomy" id="185542"/>
    <lineage>
        <taxon>Eukaryota</taxon>
        <taxon>Viridiplantae</taxon>
        <taxon>Streptophyta</taxon>
        <taxon>Embryophyta</taxon>
        <taxon>Tracheophyta</taxon>
        <taxon>Spermatophyta</taxon>
        <taxon>Magnoliopsida</taxon>
        <taxon>eudicotyledons</taxon>
        <taxon>Gunneridae</taxon>
        <taxon>Pentapetalae</taxon>
        <taxon>asterids</taxon>
        <taxon>campanulids</taxon>
        <taxon>Aquifoliales</taxon>
        <taxon>Aquifoliaceae</taxon>
        <taxon>Ilex</taxon>
    </lineage>
</organism>
<keyword evidence="4" id="KW-0677">Repeat</keyword>
<dbReference type="Proteomes" id="UP001642360">
    <property type="component" value="Unassembled WGS sequence"/>
</dbReference>
<comment type="pathway">
    <text evidence="2">Protein modification; protein ubiquitination.</text>
</comment>
<dbReference type="CDD" id="cd18186">
    <property type="entry name" value="BTB_POZ_ZBTB_KLHL-like"/>
    <property type="match status" value="1"/>
</dbReference>
<proteinExistence type="predicted"/>
<evidence type="ECO:0000256" key="1">
    <source>
        <dbReference type="ARBA" id="ARBA00002668"/>
    </source>
</evidence>
<evidence type="ECO:0000256" key="3">
    <source>
        <dbReference type="ARBA" id="ARBA00022441"/>
    </source>
</evidence>
<keyword evidence="3" id="KW-0880">Kelch repeat</keyword>
<dbReference type="Pfam" id="PF07707">
    <property type="entry name" value="BACK"/>
    <property type="match status" value="1"/>
</dbReference>
<dbReference type="Gene3D" id="1.25.40.420">
    <property type="match status" value="1"/>
</dbReference>
<comment type="caution">
    <text evidence="6">The sequence shown here is derived from an EMBL/GenBank/DDBJ whole genome shotgun (WGS) entry which is preliminary data.</text>
</comment>